<organism evidence="1 2">
    <name type="scientific">Akkermansia glycaniphila</name>
    <dbReference type="NCBI Taxonomy" id="1679444"/>
    <lineage>
        <taxon>Bacteria</taxon>
        <taxon>Pseudomonadati</taxon>
        <taxon>Verrucomicrobiota</taxon>
        <taxon>Verrucomicrobiia</taxon>
        <taxon>Verrucomicrobiales</taxon>
        <taxon>Akkermansiaceae</taxon>
        <taxon>Akkermansia</taxon>
    </lineage>
</organism>
<reference evidence="2" key="1">
    <citation type="submission" date="2016-09" db="EMBL/GenBank/DDBJ databases">
        <authorList>
            <person name="Koehorst J."/>
        </authorList>
    </citation>
    <scope>NUCLEOTIDE SEQUENCE [LARGE SCALE GENOMIC DNA]</scope>
</reference>
<dbReference type="InterPro" id="IPR029058">
    <property type="entry name" value="AB_hydrolase_fold"/>
</dbReference>
<name>A0A1H6L771_9BACT</name>
<dbReference type="AlphaFoldDB" id="A0A1H6L771"/>
<dbReference type="GO" id="GO:0016787">
    <property type="term" value="F:hydrolase activity"/>
    <property type="evidence" value="ECO:0007669"/>
    <property type="project" value="UniProtKB-KW"/>
</dbReference>
<gene>
    <name evidence="1" type="ORF">PYTT_0865</name>
</gene>
<keyword evidence="1" id="KW-0378">Hydrolase</keyword>
<dbReference type="PANTHER" id="PTHR37946">
    <property type="entry name" value="SLL1969 PROTEIN"/>
    <property type="match status" value="1"/>
</dbReference>
<protein>
    <submittedName>
        <fullName evidence="1">Alpha/beta hydrolase fold</fullName>
    </submittedName>
</protein>
<dbReference type="Gene3D" id="3.40.50.1820">
    <property type="entry name" value="alpha/beta hydrolase"/>
    <property type="match status" value="1"/>
</dbReference>
<dbReference type="SUPFAM" id="SSF53474">
    <property type="entry name" value="alpha/beta-Hydrolases"/>
    <property type="match status" value="1"/>
</dbReference>
<dbReference type="EMBL" id="LT629973">
    <property type="protein sequence ID" value="SEH80273.1"/>
    <property type="molecule type" value="Genomic_DNA"/>
</dbReference>
<dbReference type="STRING" id="1679444.PYTT_0865"/>
<evidence type="ECO:0000313" key="2">
    <source>
        <dbReference type="Proteomes" id="UP000176204"/>
    </source>
</evidence>
<proteinExistence type="predicted"/>
<dbReference type="Proteomes" id="UP000176204">
    <property type="component" value="Chromosome I"/>
</dbReference>
<keyword evidence="2" id="KW-1185">Reference proteome</keyword>
<sequence length="599" mass="68565">MMSEVADIWACCSLDRVGGTAYDESEAIRRVRIFTDTSVGTWWPSLFISLRGIWIALMLAVVSGCVSTPIPEPKPTEVTLQQKSYAFYVAEAREAWYVMGNPDRSAEWGAALARYNHALDMIFRSVRYENFHSKQVSGKPIDLADTSYPFTFARDFGENLKLREVYADMVPCTDINPDDLEERNTVRGLGVPLAGVVQPEDAKKIRNLRVVKDWGNVHTITAVLSFPKDPKSRQKPVLHFFLRLNRENVPVGRMEYRLAGDFSVPISLYWRLTHANDMRLLGLFRPQKLQSVTGLSFTEPYNPNKIPVVLVHGLMSSPGTFSNLTNWLLKNPEIRKNYQFWYFSYPTGVTWLVSADAFRRALHEARQELDPRHRDRKWDEMVVIGHSMGGLITRYSLSEQPWNILREEIVPAYRSSLTSKYVDKPFPNPALESFRSRFFFKPLKEPKRVIFLATPHRGAPFADSWLSQIGSWIIRLPQNILMQTLKAVTLQDDFVFLHPEKALEEMKSIRQLSPHGYAIKGLSELKIKPMPVHSIIGDRGRGNTPRSSDGIVPYWSSHLYGVQSEKIVPSGHSVQDVPETAEEVQRILLEHLRQLKLLR</sequence>
<dbReference type="KEGG" id="agl:PYTT_0865"/>
<dbReference type="PANTHER" id="PTHR37946:SF1">
    <property type="entry name" value="SLL1969 PROTEIN"/>
    <property type="match status" value="1"/>
</dbReference>
<evidence type="ECO:0000313" key="1">
    <source>
        <dbReference type="EMBL" id="SEH80273.1"/>
    </source>
</evidence>
<accession>A0A1H6L771</accession>